<name>A0A1L7NHF0_PSEPU</name>
<dbReference type="AlphaFoldDB" id="A0A1L7NHF0"/>
<evidence type="ECO:0000256" key="3">
    <source>
        <dbReference type="ARBA" id="ARBA00016507"/>
    </source>
</evidence>
<comment type="similarity">
    <text evidence="2">Belongs to the FliH family.</text>
</comment>
<dbReference type="PANTHER" id="PTHR34982">
    <property type="entry name" value="YOP PROTEINS TRANSLOCATION PROTEIN L"/>
    <property type="match status" value="1"/>
</dbReference>
<dbReference type="GO" id="GO:0015031">
    <property type="term" value="P:protein transport"/>
    <property type="evidence" value="ECO:0007669"/>
    <property type="project" value="UniProtKB-KW"/>
</dbReference>
<dbReference type="Proteomes" id="UP000218731">
    <property type="component" value="Chromosome 1"/>
</dbReference>
<organism evidence="10 12">
    <name type="scientific">Pseudomonas putida</name>
    <name type="common">Arthrobacter siderocapsulatus</name>
    <dbReference type="NCBI Taxonomy" id="303"/>
    <lineage>
        <taxon>Bacteria</taxon>
        <taxon>Pseudomonadati</taxon>
        <taxon>Pseudomonadota</taxon>
        <taxon>Gammaproteobacteria</taxon>
        <taxon>Pseudomonadales</taxon>
        <taxon>Pseudomonadaceae</taxon>
        <taxon>Pseudomonas</taxon>
    </lineage>
</organism>
<dbReference type="InterPro" id="IPR018035">
    <property type="entry name" value="Flagellar_FliH/T3SS_HrpE"/>
</dbReference>
<keyword evidence="4" id="KW-0813">Transport</keyword>
<dbReference type="SUPFAM" id="SSF160527">
    <property type="entry name" value="V-type ATPase subunit E-like"/>
    <property type="match status" value="1"/>
</dbReference>
<evidence type="ECO:0000256" key="2">
    <source>
        <dbReference type="ARBA" id="ARBA00006602"/>
    </source>
</evidence>
<evidence type="ECO:0000256" key="1">
    <source>
        <dbReference type="ARBA" id="ARBA00003041"/>
    </source>
</evidence>
<evidence type="ECO:0000256" key="5">
    <source>
        <dbReference type="ARBA" id="ARBA00022795"/>
    </source>
</evidence>
<feature type="domain" description="Flagellar assembly protein FliH/Type III secretion system HrpE" evidence="9">
    <location>
        <begin position="103"/>
        <end position="225"/>
    </location>
</feature>
<dbReference type="EMBL" id="AP015029">
    <property type="protein sequence ID" value="BAW24880.1"/>
    <property type="molecule type" value="Genomic_DNA"/>
</dbReference>
<dbReference type="GO" id="GO:0044781">
    <property type="term" value="P:bacterial-type flagellum organization"/>
    <property type="evidence" value="ECO:0007669"/>
    <property type="project" value="UniProtKB-KW"/>
</dbReference>
<dbReference type="PANTHER" id="PTHR34982:SF1">
    <property type="entry name" value="FLAGELLAR ASSEMBLY PROTEIN FLIH"/>
    <property type="match status" value="1"/>
</dbReference>
<gene>
    <name evidence="11" type="primary">fliH</name>
    <name evidence="11" type="ORF">ID616_21880</name>
    <name evidence="10" type="ORF">KF715C_ch43070</name>
</gene>
<accession>A0A1L7NHF0</accession>
<feature type="region of interest" description="Disordered" evidence="8">
    <location>
        <begin position="24"/>
        <end position="53"/>
    </location>
</feature>
<evidence type="ECO:0000256" key="4">
    <source>
        <dbReference type="ARBA" id="ARBA00022448"/>
    </source>
</evidence>
<sequence>MSSKEHHPSDLIRARDLEGVDVWTLPSFDPEPEPVPEPEPEPEAVEEEIEEVPLEEVQPLTLEELEAIRQEAYNEGFATGEREGFHSTQLKVRQEAEAALKAKLDSLEQLMTHLMDPIAEQDTQIEKTLVHLVAHMTRQVIGRELRNDSSQITQVLREALKLLPMGADNIRIHLNPQDFELVKALRERHEENWRLLEDSALLPGGCRIETAHSRIDATMETRIEKTVAQLFDQLHDHSLHPAAPDMSVDLDAPVERSVESPDAP</sequence>
<evidence type="ECO:0000256" key="6">
    <source>
        <dbReference type="ARBA" id="ARBA00022927"/>
    </source>
</evidence>
<evidence type="ECO:0000313" key="13">
    <source>
        <dbReference type="Proteomes" id="UP000516786"/>
    </source>
</evidence>
<dbReference type="GO" id="GO:0005829">
    <property type="term" value="C:cytosol"/>
    <property type="evidence" value="ECO:0007669"/>
    <property type="project" value="TreeGrafter"/>
</dbReference>
<evidence type="ECO:0000313" key="10">
    <source>
        <dbReference type="EMBL" id="BAW24880.1"/>
    </source>
</evidence>
<dbReference type="NCBIfam" id="NF004269">
    <property type="entry name" value="PRK05687.1-5"/>
    <property type="match status" value="1"/>
</dbReference>
<evidence type="ECO:0000313" key="12">
    <source>
        <dbReference type="Proteomes" id="UP000218731"/>
    </source>
</evidence>
<feature type="compositionally biased region" description="Acidic residues" evidence="8">
    <location>
        <begin position="30"/>
        <end position="53"/>
    </location>
</feature>
<proteinExistence type="inferred from homology"/>
<dbReference type="Proteomes" id="UP000516786">
    <property type="component" value="Chromosome"/>
</dbReference>
<dbReference type="InterPro" id="IPR051472">
    <property type="entry name" value="T3SS_Stator/FliH"/>
</dbReference>
<evidence type="ECO:0000256" key="8">
    <source>
        <dbReference type="SAM" id="MobiDB-lite"/>
    </source>
</evidence>
<reference evidence="11 13" key="2">
    <citation type="submission" date="2020-09" db="EMBL/GenBank/DDBJ databases">
        <title>Co-existence of a novel multidrug-resistance efflux pump with carbapenem resistance gene blaVIM-2 in one megaplasmid in Pseudomonas putida.</title>
        <authorList>
            <person name="Peng K."/>
            <person name="Li R."/>
        </authorList>
    </citation>
    <scope>NUCLEOTIDE SEQUENCE [LARGE SCALE GENOMIC DNA]</scope>
    <source>
        <strain evidence="11 13">ZXPA-20</strain>
    </source>
</reference>
<dbReference type="RefSeq" id="WP_095117236.1">
    <property type="nucleotide sequence ID" value="NZ_AP015029.1"/>
</dbReference>
<comment type="function">
    <text evidence="1">Needed for flagellar regrowth and assembly.</text>
</comment>
<dbReference type="Pfam" id="PF02108">
    <property type="entry name" value="FliH"/>
    <property type="match status" value="1"/>
</dbReference>
<keyword evidence="10" id="KW-0966">Cell projection</keyword>
<keyword evidence="7" id="KW-1006">Bacterial flagellum protein export</keyword>
<protein>
    <recommendedName>
        <fullName evidence="3">Flagellar assembly protein FliH</fullName>
    </recommendedName>
</protein>
<evidence type="ECO:0000256" key="7">
    <source>
        <dbReference type="ARBA" id="ARBA00023225"/>
    </source>
</evidence>
<keyword evidence="5" id="KW-1005">Bacterial flagellum biogenesis</keyword>
<reference evidence="10 12" key="1">
    <citation type="submission" date="2015-11" db="EMBL/GenBank/DDBJ databases">
        <title>Complete genome sequencing of a biphenyl-degrading bacterium, Pseudomonas putida KF715 (=NBRC110667).</title>
        <authorList>
            <person name="Suenaga H."/>
            <person name="Fujihara N."/>
            <person name="Watanabe T."/>
            <person name="Hirose J."/>
            <person name="Kimura N."/>
            <person name="Yamazoe A."/>
            <person name="Hosoyama A."/>
            <person name="Shimodaira J."/>
            <person name="Furukawa K."/>
        </authorList>
    </citation>
    <scope>NUCLEOTIDE SEQUENCE [LARGE SCALE GENOMIC DNA]</scope>
    <source>
        <strain evidence="10 12">KF715</strain>
    </source>
</reference>
<evidence type="ECO:0000313" key="11">
    <source>
        <dbReference type="EMBL" id="QOC96703.1"/>
    </source>
</evidence>
<keyword evidence="6" id="KW-0653">Protein transport</keyword>
<keyword evidence="10" id="KW-0969">Cilium</keyword>
<dbReference type="EMBL" id="CP061723">
    <property type="protein sequence ID" value="QOC96703.1"/>
    <property type="molecule type" value="Genomic_DNA"/>
</dbReference>
<keyword evidence="10" id="KW-0282">Flagellum</keyword>
<evidence type="ECO:0000259" key="9">
    <source>
        <dbReference type="Pfam" id="PF02108"/>
    </source>
</evidence>